<proteinExistence type="predicted"/>
<protein>
    <submittedName>
        <fullName evidence="2">Uncharacterized protein</fullName>
    </submittedName>
</protein>
<name>A0AAV2JWW1_KNICA</name>
<feature type="region of interest" description="Disordered" evidence="1">
    <location>
        <begin position="16"/>
        <end position="56"/>
    </location>
</feature>
<dbReference type="EMBL" id="OZ035836">
    <property type="protein sequence ID" value="CAL1581110.1"/>
    <property type="molecule type" value="Genomic_DNA"/>
</dbReference>
<evidence type="ECO:0000256" key="1">
    <source>
        <dbReference type="SAM" id="MobiDB-lite"/>
    </source>
</evidence>
<sequence length="123" mass="13603">MFSRAAPCRRSALSPQRPVAAAPCRRSALSPQRPVLSPQRPVAAAPCRRSALSPQRPVAAGNSIFTIHRKTIKDSSEAVRFLPLVAYIQASDRSEAAAAFCHRTRILLRVGNEHFHFHFEYLG</sequence>
<reference evidence="2 3" key="1">
    <citation type="submission" date="2024-04" db="EMBL/GenBank/DDBJ databases">
        <authorList>
            <person name="Waldvogel A.-M."/>
            <person name="Schoenle A."/>
        </authorList>
    </citation>
    <scope>NUCLEOTIDE SEQUENCE [LARGE SCALE GENOMIC DNA]</scope>
</reference>
<evidence type="ECO:0000313" key="3">
    <source>
        <dbReference type="Proteomes" id="UP001497482"/>
    </source>
</evidence>
<keyword evidence="3" id="KW-1185">Reference proteome</keyword>
<accession>A0AAV2JWW1</accession>
<gene>
    <name evidence="2" type="ORF">KC01_LOCUS11882</name>
</gene>
<dbReference type="Proteomes" id="UP001497482">
    <property type="component" value="Chromosome 14"/>
</dbReference>
<dbReference type="AlphaFoldDB" id="A0AAV2JWW1"/>
<organism evidence="2 3">
    <name type="scientific">Knipowitschia caucasica</name>
    <name type="common">Caucasian dwarf goby</name>
    <name type="synonym">Pomatoschistus caucasicus</name>
    <dbReference type="NCBI Taxonomy" id="637954"/>
    <lineage>
        <taxon>Eukaryota</taxon>
        <taxon>Metazoa</taxon>
        <taxon>Chordata</taxon>
        <taxon>Craniata</taxon>
        <taxon>Vertebrata</taxon>
        <taxon>Euteleostomi</taxon>
        <taxon>Actinopterygii</taxon>
        <taxon>Neopterygii</taxon>
        <taxon>Teleostei</taxon>
        <taxon>Neoteleostei</taxon>
        <taxon>Acanthomorphata</taxon>
        <taxon>Gobiaria</taxon>
        <taxon>Gobiiformes</taxon>
        <taxon>Gobioidei</taxon>
        <taxon>Gobiidae</taxon>
        <taxon>Gobiinae</taxon>
        <taxon>Knipowitschia</taxon>
    </lineage>
</organism>
<evidence type="ECO:0000313" key="2">
    <source>
        <dbReference type="EMBL" id="CAL1581110.1"/>
    </source>
</evidence>